<dbReference type="AlphaFoldDB" id="A0A2A6BSE5"/>
<proteinExistence type="predicted"/>
<protein>
    <submittedName>
        <fullName evidence="1">Uncharacterized protein</fullName>
    </submittedName>
</protein>
<gene>
    <name evidence="1" type="primary">WBGene00272146</name>
</gene>
<sequence length="191" mass="22129">MILAQMMAEEGHIITCENDFMLAGKNNAIRLEIGTLEKEVVYEQFDELLAARKARFPRFRVDDVFIEYVDFNKVAPERVEELIEGCEMRTVKMQIAREHYNHEVFSFIQRLQKRCRLYLTMHDFILSKEELRALPPGANLRSIGTVSANKTGQVVIFTISDNLFKQFITLIGARMVDGKLVMEDYSEGVRD</sequence>
<dbReference type="EnsemblMetazoa" id="PPA33777.1">
    <property type="protein sequence ID" value="PPA33777.1"/>
    <property type="gene ID" value="WBGene00272146"/>
</dbReference>
<reference evidence="2" key="1">
    <citation type="journal article" date="2008" name="Nat. Genet.">
        <title>The Pristionchus pacificus genome provides a unique perspective on nematode lifestyle and parasitism.</title>
        <authorList>
            <person name="Dieterich C."/>
            <person name="Clifton S.W."/>
            <person name="Schuster L.N."/>
            <person name="Chinwalla A."/>
            <person name="Delehaunty K."/>
            <person name="Dinkelacker I."/>
            <person name="Fulton L."/>
            <person name="Fulton R."/>
            <person name="Godfrey J."/>
            <person name="Minx P."/>
            <person name="Mitreva M."/>
            <person name="Roeseler W."/>
            <person name="Tian H."/>
            <person name="Witte H."/>
            <person name="Yang S.P."/>
            <person name="Wilson R.K."/>
            <person name="Sommer R.J."/>
        </authorList>
    </citation>
    <scope>NUCLEOTIDE SEQUENCE [LARGE SCALE GENOMIC DNA]</scope>
    <source>
        <strain evidence="2">PS312</strain>
    </source>
</reference>
<organism evidence="1 2">
    <name type="scientific">Pristionchus pacificus</name>
    <name type="common">Parasitic nematode worm</name>
    <dbReference type="NCBI Taxonomy" id="54126"/>
    <lineage>
        <taxon>Eukaryota</taxon>
        <taxon>Metazoa</taxon>
        <taxon>Ecdysozoa</taxon>
        <taxon>Nematoda</taxon>
        <taxon>Chromadorea</taxon>
        <taxon>Rhabditida</taxon>
        <taxon>Rhabditina</taxon>
        <taxon>Diplogasteromorpha</taxon>
        <taxon>Diplogasteroidea</taxon>
        <taxon>Neodiplogasteridae</taxon>
        <taxon>Pristionchus</taxon>
    </lineage>
</organism>
<accession>A0A8R1YMA5</accession>
<accession>A0A2A6BSE5</accession>
<name>A0A2A6BSE5_PRIPA</name>
<evidence type="ECO:0000313" key="2">
    <source>
        <dbReference type="Proteomes" id="UP000005239"/>
    </source>
</evidence>
<keyword evidence="2" id="KW-1185">Reference proteome</keyword>
<reference evidence="1" key="2">
    <citation type="submission" date="2022-06" db="UniProtKB">
        <authorList>
            <consortium name="EnsemblMetazoa"/>
        </authorList>
    </citation>
    <scope>IDENTIFICATION</scope>
    <source>
        <strain evidence="1">PS312</strain>
    </source>
</reference>
<dbReference type="Proteomes" id="UP000005239">
    <property type="component" value="Unassembled WGS sequence"/>
</dbReference>
<evidence type="ECO:0000313" key="1">
    <source>
        <dbReference type="EnsemblMetazoa" id="PPA33777.1"/>
    </source>
</evidence>